<organism evidence="2 3">
    <name type="scientific">Geobacillus stearothermophilus</name>
    <name type="common">Bacillus stearothermophilus</name>
    <dbReference type="NCBI Taxonomy" id="1422"/>
    <lineage>
        <taxon>Bacteria</taxon>
        <taxon>Bacillati</taxon>
        <taxon>Bacillota</taxon>
        <taxon>Bacilli</taxon>
        <taxon>Bacillales</taxon>
        <taxon>Anoxybacillaceae</taxon>
        <taxon>Geobacillus</taxon>
    </lineage>
</organism>
<gene>
    <name evidence="2" type="ORF">B4114_1686</name>
</gene>
<accession>A0A150N493</accession>
<comment type="caution">
    <text evidence="2">The sequence shown here is derived from an EMBL/GenBank/DDBJ whole genome shotgun (WGS) entry which is preliminary data.</text>
</comment>
<evidence type="ECO:0000256" key="1">
    <source>
        <dbReference type="SAM" id="MobiDB-lite"/>
    </source>
</evidence>
<evidence type="ECO:0000313" key="2">
    <source>
        <dbReference type="EMBL" id="KYD31519.1"/>
    </source>
</evidence>
<evidence type="ECO:0000313" key="3">
    <source>
        <dbReference type="Proteomes" id="UP000075517"/>
    </source>
</evidence>
<proteinExistence type="predicted"/>
<reference evidence="2 3" key="1">
    <citation type="submission" date="2016-01" db="EMBL/GenBank/DDBJ databases">
        <title>Draft Genome Sequences of Seven Thermophilic Sporeformers Isolated from Foods.</title>
        <authorList>
            <person name="Berendsen E.M."/>
            <person name="Wells-Bennik M.H."/>
            <person name="Krawcyk A.O."/>
            <person name="De Jong A."/>
            <person name="Holsappel S."/>
            <person name="Eijlander R.T."/>
            <person name="Kuipers O.P."/>
        </authorList>
    </citation>
    <scope>NUCLEOTIDE SEQUENCE [LARGE SCALE GENOMIC DNA]</scope>
    <source>
        <strain evidence="2 3">B4114</strain>
    </source>
</reference>
<name>A0A150N493_GEOSE</name>
<dbReference type="AlphaFoldDB" id="A0A150N493"/>
<sequence length="119" mass="14008">MLVIRPIGHRFVDNEQIKLCFWFQPPKPIGREQNQHCQDHIHIKPAEHPLLHLPTLSIFHLFPLFITHETIVRQEQADAAFEISFLVNRSPFPIKWRQPLPMRKSKKQAPLPRSLLARG</sequence>
<dbReference type="Proteomes" id="UP000075517">
    <property type="component" value="Unassembled WGS sequence"/>
</dbReference>
<feature type="region of interest" description="Disordered" evidence="1">
    <location>
        <begin position="100"/>
        <end position="119"/>
    </location>
</feature>
<protein>
    <submittedName>
        <fullName evidence="2">Uncharacterized protein</fullName>
    </submittedName>
</protein>
<dbReference type="EMBL" id="LQYY01000142">
    <property type="protein sequence ID" value="KYD31519.1"/>
    <property type="molecule type" value="Genomic_DNA"/>
</dbReference>